<sequence>MAPAAVLLAAPAAADTAPAPPFIDHVMWQHWGDLSSLRVYPTPAGREAGGQLFKPPWEIDEAWGEVLALAPDANTPGMRDQFACHFRFAEIAEPGKTSWNLEPWRPVVDDNTMTATGCNPGGSEEPF</sequence>
<dbReference type="KEGG" id="many:MANY_47000"/>
<gene>
    <name evidence="1" type="ORF">MANY_47000</name>
</gene>
<dbReference type="EMBL" id="AP022620">
    <property type="protein sequence ID" value="BBZ79363.1"/>
    <property type="molecule type" value="Genomic_DNA"/>
</dbReference>
<dbReference type="Pfam" id="PF10783">
    <property type="entry name" value="DUF2599"/>
    <property type="match status" value="1"/>
</dbReference>
<accession>A0A6N4WG08</accession>
<dbReference type="AlphaFoldDB" id="A0A6N4WG08"/>
<protein>
    <recommendedName>
        <fullName evidence="3">DUF2599 domain-containing protein</fullName>
    </recommendedName>
</protein>
<dbReference type="InterPro" id="IPR019719">
    <property type="entry name" value="DUF2599"/>
</dbReference>
<dbReference type="RefSeq" id="WP_246224483.1">
    <property type="nucleotide sequence ID" value="NZ_AP022620.1"/>
</dbReference>
<evidence type="ECO:0000313" key="2">
    <source>
        <dbReference type="Proteomes" id="UP000467249"/>
    </source>
</evidence>
<evidence type="ECO:0008006" key="3">
    <source>
        <dbReference type="Google" id="ProtNLM"/>
    </source>
</evidence>
<dbReference type="Proteomes" id="UP000467249">
    <property type="component" value="Chromosome"/>
</dbReference>
<proteinExistence type="predicted"/>
<name>A0A6N4WG08_9MYCO</name>
<keyword evidence="2" id="KW-1185">Reference proteome</keyword>
<organism evidence="1 2">
    <name type="scientific">Mycolicibacterium anyangense</name>
    <dbReference type="NCBI Taxonomy" id="1431246"/>
    <lineage>
        <taxon>Bacteria</taxon>
        <taxon>Bacillati</taxon>
        <taxon>Actinomycetota</taxon>
        <taxon>Actinomycetes</taxon>
        <taxon>Mycobacteriales</taxon>
        <taxon>Mycobacteriaceae</taxon>
        <taxon>Mycolicibacterium</taxon>
    </lineage>
</organism>
<evidence type="ECO:0000313" key="1">
    <source>
        <dbReference type="EMBL" id="BBZ79363.1"/>
    </source>
</evidence>
<reference evidence="1 2" key="1">
    <citation type="journal article" date="2019" name="Emerg. Microbes Infect.">
        <title>Comprehensive subspecies identification of 175 nontuberculous mycobacteria species based on 7547 genomic profiles.</title>
        <authorList>
            <person name="Matsumoto Y."/>
            <person name="Kinjo T."/>
            <person name="Motooka D."/>
            <person name="Nabeya D."/>
            <person name="Jung N."/>
            <person name="Uechi K."/>
            <person name="Horii T."/>
            <person name="Iida T."/>
            <person name="Fujita J."/>
            <person name="Nakamura S."/>
        </authorList>
    </citation>
    <scope>NUCLEOTIDE SEQUENCE [LARGE SCALE GENOMIC DNA]</scope>
    <source>
        <strain evidence="1 2">JCM 30275</strain>
    </source>
</reference>